<sequence>MQKTTFIVLFSFFNLLFLQANNKPETNFFDLNFDVTVSLIGEVEVDYHDYDFTATYEWQFEYGPIGFKTGEGKTITVSGWPYYNFKLDPLKGYDFRIRANNLVNNALVWTDWSQTKTIFATSDKVFSVGYTANFDDSKATNLEWRGLLYNNSTSDAGIGFSTGNNHSANGDKGSSVYMANYNYDSNSYIGFVSPRFNDLATDRKIKFWTYGYYPETELLVGTMTDPNDFNTFHLLAPVEVKTGGGWQPQTIYLNNYKGTDQYIVFFFKSKYYGADSNEVYLDDFSYEKASDCFDQTNFAVTNIEQKSVQISFDAPNENNFQVSLTNVAKHTTEIFNIQSSPFTINNLVGNTDYQVKVRANCIDDLFSNWTKTIPFKTPCTVISDSYSTSFEGTNYIDPCWSVIANNCLVRSSLENVGGSTRFTPKTGDATIIISKFVSTLNVDKAYLITPYIADLDADKRVRFSLLTYSGSYKYHTSSLTIGTMSDPKDASTFIALKTILPSEMNEIENLNKSSLWKEHTVYLDNYLKTNNHHYIALRYNNESESEFSIDDFVYEKASFCLEPLNPRTTSFGYDFATVTWDNYKPATEWQIEYGPKGFEHGTGTIVTANTFPFKITESVLDDTEYDFYVRNKCGNDYSGWSDKGYFKTKCIGVTAGYKEDFETFAFEKNGCWTRIVPNFTVESYYTKNDFIDSPKQSAPNYLVHSGLRSICLLNKPDVLFPGETKTEGNSDRIVLISPRLKDFDHYKKISFWLSTRQQSSQAPAELIVGTMSDPDDATTFTPYRVVAIPVTSHDKMIKYEIEFSDYYGTDKFIAFKQSKINVRLTDFFLDDFEYNQNECIKPGLLGARQSGSDIATLDWRDNNTKKPSESWDIEYGPKGFADGSGTIINVKTNPANLTGLAQGIYDCRVRAYCEAGIASDWSDRYTFKIGCTEKAPFVENFDQYQVLNEIPGFCWTKNSFMDTQLLECYLTNINSSPNVFYLQNNRDTPLLVSPYLEDFDKDKKIKFWLNGQLTSSNIKSGDLVIGTIKNPLDISTFEPYQTISVEELKNLPKYGKEVNVDFSKYKGSNKQIAFMFKLNDDIWSGTNRVLIDDFNYDQTLSCYEPIDVVFSNINNNSVQINWTSKNALPEKVEIEYGATGFTPGMGTILNTTANEIKVSNLQSGISYQFYFKTVCDAGNSIVVGPKKIETTCSVKTLPWIEKFSNLPAYGKDVLPDCFKLLHGSLTLENTAVEEVFSNYSPDYLRDGFDDHSYIYLRGDFWTDFMAPMFHLEAGTTYKFSVQGRNSYEYRTQGIGLSAGRGQNAYNMETRLGGTGRLTEYNYSEVVSYFTPVVSGDYSFLMDFSNSGAPNLLADNFELKEGYKVSVDGNKNSTVYDFQKGITDDIILEDTFDASCEIGFDDQSAANKVVVMSKGSSGSNWVTTSTNSNSGKTNENAASIWELNQSNISKVNTKIDAKNAASLFMSFELKQRFVDHNTESMFRVIVNGNVLGDVIKPVTNKADSFQKYMFDLTPYVGSEIRISLQHIGKTDFEDTAFLDNLTFAKTVENLSVVENKITDFKYYPNPIENILNIESNSIISNLEVYNLNGQLLFESKYSDAKIAVDFKRYATGVYLVVLKQDDKKETFKVIKK</sequence>
<keyword evidence="1 3" id="KW-0732">Signal</keyword>
<feature type="signal peptide" evidence="3">
    <location>
        <begin position="1"/>
        <end position="20"/>
    </location>
</feature>
<dbReference type="InterPro" id="IPR050991">
    <property type="entry name" value="ECM_Regulatory_Proteins"/>
</dbReference>
<dbReference type="Pfam" id="PF00041">
    <property type="entry name" value="fn3"/>
    <property type="match status" value="1"/>
</dbReference>
<feature type="domain" description="Fibronectin type-III" evidence="4">
    <location>
        <begin position="294"/>
        <end position="380"/>
    </location>
</feature>
<keyword evidence="6" id="KW-1185">Reference proteome</keyword>
<dbReference type="NCBIfam" id="TIGR04183">
    <property type="entry name" value="Por_Secre_tail"/>
    <property type="match status" value="1"/>
</dbReference>
<evidence type="ECO:0000313" key="6">
    <source>
        <dbReference type="Proteomes" id="UP000319700"/>
    </source>
</evidence>
<dbReference type="PANTHER" id="PTHR46708:SF11">
    <property type="entry name" value="RECEPTOR-TYPE TYROSINE-PROTEIN PHOSPHATASE ETA-LIKE"/>
    <property type="match status" value="1"/>
</dbReference>
<dbReference type="Gene3D" id="2.60.40.10">
    <property type="entry name" value="Immunoglobulins"/>
    <property type="match status" value="3"/>
</dbReference>
<dbReference type="InterPro" id="IPR026444">
    <property type="entry name" value="Secre_tail"/>
</dbReference>
<comment type="caution">
    <text evidence="5">The sequence shown here is derived from an EMBL/GenBank/DDBJ whole genome shotgun (WGS) entry which is preliminary data.</text>
</comment>
<dbReference type="InterPro" id="IPR003961">
    <property type="entry name" value="FN3_dom"/>
</dbReference>
<dbReference type="InterPro" id="IPR013783">
    <property type="entry name" value="Ig-like_fold"/>
</dbReference>
<dbReference type="SUPFAM" id="SSF49265">
    <property type="entry name" value="Fibronectin type III"/>
    <property type="match status" value="2"/>
</dbReference>
<dbReference type="Gene3D" id="2.60.120.200">
    <property type="match status" value="1"/>
</dbReference>
<dbReference type="PANTHER" id="PTHR46708">
    <property type="entry name" value="TENASCIN"/>
    <property type="match status" value="1"/>
</dbReference>
<dbReference type="PROSITE" id="PS50853">
    <property type="entry name" value="FN3"/>
    <property type="match status" value="2"/>
</dbReference>
<accession>A0A502EQK1</accession>
<proteinExistence type="predicted"/>
<feature type="domain" description="Fibronectin type-III" evidence="4">
    <location>
        <begin position="1104"/>
        <end position="1194"/>
    </location>
</feature>
<gene>
    <name evidence="5" type="ORF">EAH81_14945</name>
</gene>
<reference evidence="5 6" key="1">
    <citation type="journal article" date="2019" name="Environ. Microbiol.">
        <title>Species interactions and distinct microbial communities in high Arctic permafrost affected cryosols are associated with the CH4 and CO2 gas fluxes.</title>
        <authorList>
            <person name="Altshuler I."/>
            <person name="Hamel J."/>
            <person name="Turney S."/>
            <person name="Magnuson E."/>
            <person name="Levesque R."/>
            <person name="Greer C."/>
            <person name="Whyte L.G."/>
        </authorList>
    </citation>
    <scope>NUCLEOTIDE SEQUENCE [LARGE SCALE GENOMIC DNA]</scope>
    <source>
        <strain evidence="5 6">42</strain>
    </source>
</reference>
<evidence type="ECO:0000256" key="1">
    <source>
        <dbReference type="ARBA" id="ARBA00022729"/>
    </source>
</evidence>
<evidence type="ECO:0000256" key="2">
    <source>
        <dbReference type="ARBA" id="ARBA00022737"/>
    </source>
</evidence>
<dbReference type="SMART" id="SM00060">
    <property type="entry name" value="FN3"/>
    <property type="match status" value="4"/>
</dbReference>
<organism evidence="5 6">
    <name type="scientific">Flavobacterium pectinovorum</name>
    <dbReference type="NCBI Taxonomy" id="29533"/>
    <lineage>
        <taxon>Bacteria</taxon>
        <taxon>Pseudomonadati</taxon>
        <taxon>Bacteroidota</taxon>
        <taxon>Flavobacteriia</taxon>
        <taxon>Flavobacteriales</taxon>
        <taxon>Flavobacteriaceae</taxon>
        <taxon>Flavobacterium</taxon>
    </lineage>
</organism>
<feature type="chain" id="PRO_5021366644" evidence="3">
    <location>
        <begin position="21"/>
        <end position="1631"/>
    </location>
</feature>
<dbReference type="InterPro" id="IPR036116">
    <property type="entry name" value="FN3_sf"/>
</dbReference>
<dbReference type="Pfam" id="PF18962">
    <property type="entry name" value="Por_Secre_tail"/>
    <property type="match status" value="1"/>
</dbReference>
<protein>
    <submittedName>
        <fullName evidence="5">T9SS C-terminal target domain-containing protein</fullName>
    </submittedName>
</protein>
<evidence type="ECO:0000259" key="4">
    <source>
        <dbReference type="PROSITE" id="PS50853"/>
    </source>
</evidence>
<dbReference type="Proteomes" id="UP000319700">
    <property type="component" value="Unassembled WGS sequence"/>
</dbReference>
<dbReference type="CDD" id="cd00063">
    <property type="entry name" value="FN3"/>
    <property type="match status" value="3"/>
</dbReference>
<dbReference type="RefSeq" id="WP_140508375.1">
    <property type="nucleotide sequence ID" value="NZ_RCZH01000009.1"/>
</dbReference>
<dbReference type="EMBL" id="RCZH01000009">
    <property type="protein sequence ID" value="TPG38776.1"/>
    <property type="molecule type" value="Genomic_DNA"/>
</dbReference>
<evidence type="ECO:0000256" key="3">
    <source>
        <dbReference type="SAM" id="SignalP"/>
    </source>
</evidence>
<dbReference type="OrthoDB" id="1113525at2"/>
<name>A0A502EQK1_9FLAO</name>
<evidence type="ECO:0000313" key="5">
    <source>
        <dbReference type="EMBL" id="TPG38776.1"/>
    </source>
</evidence>
<keyword evidence="2" id="KW-0677">Repeat</keyword>